<proteinExistence type="predicted"/>
<comment type="caution">
    <text evidence="1">The sequence shown here is derived from an EMBL/GenBank/DDBJ whole genome shotgun (WGS) entry which is preliminary data.</text>
</comment>
<protein>
    <submittedName>
        <fullName evidence="1">25507_t:CDS:1</fullName>
    </submittedName>
</protein>
<reference evidence="1 2" key="1">
    <citation type="submission" date="2021-06" db="EMBL/GenBank/DDBJ databases">
        <authorList>
            <person name="Kallberg Y."/>
            <person name="Tangrot J."/>
            <person name="Rosling A."/>
        </authorList>
    </citation>
    <scope>NUCLEOTIDE SEQUENCE [LARGE SCALE GENOMIC DNA]</scope>
    <source>
        <strain evidence="1 2">120-4 pot B 10/14</strain>
    </source>
</reference>
<evidence type="ECO:0000313" key="1">
    <source>
        <dbReference type="EMBL" id="CAG8836393.1"/>
    </source>
</evidence>
<feature type="non-terminal residue" evidence="1">
    <location>
        <position position="1"/>
    </location>
</feature>
<sequence>EEEIRECIEAKFNAIVTKQRKRIGSLLDKPHQQIKINRVIKESENEINLIYEPEQVLQEENKWLKALEL</sequence>
<evidence type="ECO:0000313" key="2">
    <source>
        <dbReference type="Proteomes" id="UP000789901"/>
    </source>
</evidence>
<name>A0ABN7WNL0_GIGMA</name>
<dbReference type="Proteomes" id="UP000789901">
    <property type="component" value="Unassembled WGS sequence"/>
</dbReference>
<accession>A0ABN7WNL0</accession>
<dbReference type="EMBL" id="CAJVQB010053480">
    <property type="protein sequence ID" value="CAG8836393.1"/>
    <property type="molecule type" value="Genomic_DNA"/>
</dbReference>
<keyword evidence="2" id="KW-1185">Reference proteome</keyword>
<gene>
    <name evidence="1" type="ORF">GMARGA_LOCUS33016</name>
</gene>
<organism evidence="1 2">
    <name type="scientific">Gigaspora margarita</name>
    <dbReference type="NCBI Taxonomy" id="4874"/>
    <lineage>
        <taxon>Eukaryota</taxon>
        <taxon>Fungi</taxon>
        <taxon>Fungi incertae sedis</taxon>
        <taxon>Mucoromycota</taxon>
        <taxon>Glomeromycotina</taxon>
        <taxon>Glomeromycetes</taxon>
        <taxon>Diversisporales</taxon>
        <taxon>Gigasporaceae</taxon>
        <taxon>Gigaspora</taxon>
    </lineage>
</organism>